<proteinExistence type="predicted"/>
<dbReference type="HOGENOM" id="CLU_2659834_0_0_1"/>
<organism evidence="1 2">
    <name type="scientific">Hyaloperonospora arabidopsidis (strain Emoy2)</name>
    <name type="common">Downy mildew agent</name>
    <name type="synonym">Peronospora arabidopsidis</name>
    <dbReference type="NCBI Taxonomy" id="559515"/>
    <lineage>
        <taxon>Eukaryota</taxon>
        <taxon>Sar</taxon>
        <taxon>Stramenopiles</taxon>
        <taxon>Oomycota</taxon>
        <taxon>Peronosporomycetes</taxon>
        <taxon>Peronosporales</taxon>
        <taxon>Peronosporaceae</taxon>
        <taxon>Hyaloperonospora</taxon>
    </lineage>
</organism>
<dbReference type="Proteomes" id="UP000011713">
    <property type="component" value="Unassembled WGS sequence"/>
</dbReference>
<reference evidence="2" key="1">
    <citation type="journal article" date="2010" name="Science">
        <title>Signatures of adaptation to obligate biotrophy in the Hyaloperonospora arabidopsidis genome.</title>
        <authorList>
            <person name="Baxter L."/>
            <person name="Tripathy S."/>
            <person name="Ishaque N."/>
            <person name="Boot N."/>
            <person name="Cabral A."/>
            <person name="Kemen E."/>
            <person name="Thines M."/>
            <person name="Ah-Fong A."/>
            <person name="Anderson R."/>
            <person name="Badejoko W."/>
            <person name="Bittner-Eddy P."/>
            <person name="Boore J.L."/>
            <person name="Chibucos M.C."/>
            <person name="Coates M."/>
            <person name="Dehal P."/>
            <person name="Delehaunty K."/>
            <person name="Dong S."/>
            <person name="Downton P."/>
            <person name="Dumas B."/>
            <person name="Fabro G."/>
            <person name="Fronick C."/>
            <person name="Fuerstenberg S.I."/>
            <person name="Fulton L."/>
            <person name="Gaulin E."/>
            <person name="Govers F."/>
            <person name="Hughes L."/>
            <person name="Humphray S."/>
            <person name="Jiang R.H."/>
            <person name="Judelson H."/>
            <person name="Kamoun S."/>
            <person name="Kyung K."/>
            <person name="Meijer H."/>
            <person name="Minx P."/>
            <person name="Morris P."/>
            <person name="Nelson J."/>
            <person name="Phuntumart V."/>
            <person name="Qutob D."/>
            <person name="Rehmany A."/>
            <person name="Rougon-Cardoso A."/>
            <person name="Ryden P."/>
            <person name="Torto-Alalibo T."/>
            <person name="Studholme D."/>
            <person name="Wang Y."/>
            <person name="Win J."/>
            <person name="Wood J."/>
            <person name="Clifton S.W."/>
            <person name="Rogers J."/>
            <person name="Van den Ackerveken G."/>
            <person name="Jones J.D."/>
            <person name="McDowell J.M."/>
            <person name="Beynon J."/>
            <person name="Tyler B.M."/>
        </authorList>
    </citation>
    <scope>NUCLEOTIDE SEQUENCE [LARGE SCALE GENOMIC DNA]</scope>
    <source>
        <strain evidence="2">Emoy2</strain>
    </source>
</reference>
<reference evidence="1" key="2">
    <citation type="submission" date="2015-06" db="UniProtKB">
        <authorList>
            <consortium name="EnsemblProtists"/>
        </authorList>
    </citation>
    <scope>IDENTIFICATION</scope>
    <source>
        <strain evidence="1">Emoy2</strain>
    </source>
</reference>
<sequence length="76" mass="8844">MLLVQPQNVPAVDLWLADVPTPRARFDDFTHSRWRRAKGWKERSIADEALILLGVAYIREATQLLVRERLTMLEVT</sequence>
<dbReference type="EMBL" id="JH598269">
    <property type="status" value="NOT_ANNOTATED_CDS"/>
    <property type="molecule type" value="Genomic_DNA"/>
</dbReference>
<evidence type="ECO:0000313" key="2">
    <source>
        <dbReference type="Proteomes" id="UP000011713"/>
    </source>
</evidence>
<accession>M4BHW4</accession>
<dbReference type="InParanoid" id="M4BHW4"/>
<evidence type="ECO:0000313" key="1">
    <source>
        <dbReference type="EnsemblProtists" id="HpaP805990"/>
    </source>
</evidence>
<dbReference type="VEuPathDB" id="FungiDB:HpaG805990"/>
<protein>
    <submittedName>
        <fullName evidence="1">Uncharacterized protein</fullName>
    </submittedName>
</protein>
<dbReference type="EnsemblProtists" id="HpaT805990">
    <property type="protein sequence ID" value="HpaP805990"/>
    <property type="gene ID" value="HpaG805990"/>
</dbReference>
<name>M4BHW4_HYAAE</name>
<keyword evidence="2" id="KW-1185">Reference proteome</keyword>
<dbReference type="AlphaFoldDB" id="M4BHW4"/>